<feature type="transmembrane region" description="Helical" evidence="6">
    <location>
        <begin position="276"/>
        <end position="296"/>
    </location>
</feature>
<feature type="transmembrane region" description="Helical" evidence="6">
    <location>
        <begin position="21"/>
        <end position="41"/>
    </location>
</feature>
<feature type="domain" description="MacB-like periplasmic core" evidence="8">
    <location>
        <begin position="20"/>
        <end position="238"/>
    </location>
</feature>
<dbReference type="GO" id="GO:0005886">
    <property type="term" value="C:plasma membrane"/>
    <property type="evidence" value="ECO:0007669"/>
    <property type="project" value="UniProtKB-SubCell"/>
</dbReference>
<evidence type="ECO:0000256" key="1">
    <source>
        <dbReference type="ARBA" id="ARBA00004651"/>
    </source>
</evidence>
<protein>
    <submittedName>
        <fullName evidence="9">Duplicated orphan permease</fullName>
    </submittedName>
</protein>
<feature type="transmembrane region" description="Helical" evidence="6">
    <location>
        <begin position="664"/>
        <end position="685"/>
    </location>
</feature>
<dbReference type="PANTHER" id="PTHR30572:SF18">
    <property type="entry name" value="ABC-TYPE MACROLIDE FAMILY EXPORT SYSTEM PERMEASE COMPONENT 2"/>
    <property type="match status" value="1"/>
</dbReference>
<reference evidence="9 10" key="1">
    <citation type="submission" date="2017-06" db="EMBL/GenBank/DDBJ databases">
        <authorList>
            <person name="Kim H.J."/>
            <person name="Triplett B.A."/>
        </authorList>
    </citation>
    <scope>NUCLEOTIDE SEQUENCE [LARGE SCALE GENOMIC DNA]</scope>
    <source>
        <strain evidence="9 10">DSM 25597</strain>
    </source>
</reference>
<dbReference type="PANTHER" id="PTHR30572">
    <property type="entry name" value="MEMBRANE COMPONENT OF TRANSPORTER-RELATED"/>
    <property type="match status" value="1"/>
</dbReference>
<keyword evidence="3 6" id="KW-0812">Transmembrane</keyword>
<keyword evidence="2" id="KW-1003">Cell membrane</keyword>
<dbReference type="RefSeq" id="WP_089371219.1">
    <property type="nucleotide sequence ID" value="NZ_BMEP01000001.1"/>
</dbReference>
<feature type="domain" description="ABC3 transporter permease C-terminal" evidence="7">
    <location>
        <begin position="281"/>
        <end position="396"/>
    </location>
</feature>
<evidence type="ECO:0000256" key="5">
    <source>
        <dbReference type="ARBA" id="ARBA00023136"/>
    </source>
</evidence>
<evidence type="ECO:0000256" key="3">
    <source>
        <dbReference type="ARBA" id="ARBA00022692"/>
    </source>
</evidence>
<dbReference type="Pfam" id="PF02687">
    <property type="entry name" value="FtsX"/>
    <property type="match status" value="2"/>
</dbReference>
<dbReference type="OrthoDB" id="8740261at2"/>
<dbReference type="GO" id="GO:0022857">
    <property type="term" value="F:transmembrane transporter activity"/>
    <property type="evidence" value="ECO:0007669"/>
    <property type="project" value="TreeGrafter"/>
</dbReference>
<keyword evidence="4 6" id="KW-1133">Transmembrane helix</keyword>
<feature type="domain" description="ABC3 transporter permease C-terminal" evidence="7">
    <location>
        <begin position="664"/>
        <end position="777"/>
    </location>
</feature>
<organism evidence="9 10">
    <name type="scientific">Dokdonia pacifica</name>
    <dbReference type="NCBI Taxonomy" id="1627892"/>
    <lineage>
        <taxon>Bacteria</taxon>
        <taxon>Pseudomonadati</taxon>
        <taxon>Bacteroidota</taxon>
        <taxon>Flavobacteriia</taxon>
        <taxon>Flavobacteriales</taxon>
        <taxon>Flavobacteriaceae</taxon>
        <taxon>Dokdonia</taxon>
    </lineage>
</organism>
<evidence type="ECO:0000313" key="10">
    <source>
        <dbReference type="Proteomes" id="UP000198379"/>
    </source>
</evidence>
<name>A0A238Z0N4_9FLAO</name>
<feature type="transmembrane region" description="Helical" evidence="6">
    <location>
        <begin position="713"/>
        <end position="732"/>
    </location>
</feature>
<dbReference type="EMBL" id="FZNY01000002">
    <property type="protein sequence ID" value="SNR76394.1"/>
    <property type="molecule type" value="Genomic_DNA"/>
</dbReference>
<dbReference type="Proteomes" id="UP000198379">
    <property type="component" value="Unassembled WGS sequence"/>
</dbReference>
<feature type="transmembrane region" description="Helical" evidence="6">
    <location>
        <begin position="414"/>
        <end position="438"/>
    </location>
</feature>
<feature type="transmembrane region" description="Helical" evidence="6">
    <location>
        <begin position="323"/>
        <end position="350"/>
    </location>
</feature>
<gene>
    <name evidence="9" type="ORF">SAMN06265376_102478</name>
</gene>
<dbReference type="AlphaFoldDB" id="A0A238Z0N4"/>
<keyword evidence="10" id="KW-1185">Reference proteome</keyword>
<evidence type="ECO:0000313" key="9">
    <source>
        <dbReference type="EMBL" id="SNR76394.1"/>
    </source>
</evidence>
<accession>A0A238Z0N4</accession>
<keyword evidence="5 6" id="KW-0472">Membrane</keyword>
<feature type="domain" description="MacB-like periplasmic core" evidence="8">
    <location>
        <begin position="425"/>
        <end position="628"/>
    </location>
</feature>
<comment type="subcellular location">
    <subcellularLocation>
        <location evidence="1">Cell membrane</location>
        <topology evidence="1">Multi-pass membrane protein</topology>
    </subcellularLocation>
</comment>
<evidence type="ECO:0000259" key="8">
    <source>
        <dbReference type="Pfam" id="PF12704"/>
    </source>
</evidence>
<evidence type="ECO:0000256" key="2">
    <source>
        <dbReference type="ARBA" id="ARBA00022475"/>
    </source>
</evidence>
<dbReference type="InterPro" id="IPR003838">
    <property type="entry name" value="ABC3_permease_C"/>
</dbReference>
<dbReference type="InterPro" id="IPR025857">
    <property type="entry name" value="MacB_PCD"/>
</dbReference>
<feature type="transmembrane region" description="Helical" evidence="6">
    <location>
        <begin position="747"/>
        <end position="770"/>
    </location>
</feature>
<evidence type="ECO:0000256" key="4">
    <source>
        <dbReference type="ARBA" id="ARBA00022989"/>
    </source>
</evidence>
<feature type="transmembrane region" description="Helical" evidence="6">
    <location>
        <begin position="370"/>
        <end position="393"/>
    </location>
</feature>
<dbReference type="Pfam" id="PF12704">
    <property type="entry name" value="MacB_PCD"/>
    <property type="match status" value="2"/>
</dbReference>
<evidence type="ECO:0000256" key="6">
    <source>
        <dbReference type="SAM" id="Phobius"/>
    </source>
</evidence>
<evidence type="ECO:0000259" key="7">
    <source>
        <dbReference type="Pfam" id="PF02687"/>
    </source>
</evidence>
<dbReference type="InterPro" id="IPR050250">
    <property type="entry name" value="Macrolide_Exporter_MacB"/>
</dbReference>
<proteinExistence type="predicted"/>
<sequence length="784" mass="88076">MFKNYFKIAIRTLLKHKGYSFLNIFGLAVGITCASLIFLWVEDELSFNTNFDKQDQVFYVPTNQQYEGEWRTFYSTPGPLAQDLKNEIPGIIRATRSSPQESLFTVGDNAIIRRGRYVDADFLEIFSLNFIEGDRANAFNNPEAIVLTQEVAEQLFGKEEKALGKIVRINDKDNYSVTGVIENLPKNITFKFDWVAPFERYQEGEDWMQFYGNNFSDTFVELSPEVDFATVDAKVRQLVQQKDENSNTYAFLHSIKDWHLRSKFEGGKIIGGRISYIQLFIIVAFVILLIACINFMNLSTARSERRANEVGVRKAMGSSRGRLIAQFISEAVILSSIATLVSLILLAILLPQFNQIIGKNLTLGLSQPLHIISLVGVAIICGLLAGLYPAFYLSSFKPVEVLKGLKITENSAVFIRKGLVVGQFTISIVFIITTILVYQQIQHAKSRELGLDKDQLLSMPIDEDFIPNFDLVQQELIRTGSVENATLCNSELLSGGNNGSGYRWKGGTDTEDVLISSRNVTESFFETTGMEIIEGRGFSTNVEADSSNVMISESLAKMMGDTDPIGNIIIRGDNEMTVIGVVKDYVYGNMYEASDPVLFMHFPSYARHMFIKTKEGVPLDKALADIEAIMNKHNPAYPFEYTFIDEAFDAKFKNEQLIGELSQIFAILAIFISCLGLFGLATYTAEKRRKEIGVRKVLGASITAIVKLLSKDFLKLVLISIVIAIPIAWYYIQNWLQDYSYRIDINWWVFIIAGLLAIVIAMFTVSFQAIRAAIANPAKSLKTE</sequence>